<dbReference type="AlphaFoldDB" id="A0A9Q0QMF6"/>
<evidence type="ECO:0000313" key="2">
    <source>
        <dbReference type="Proteomes" id="UP001141806"/>
    </source>
</evidence>
<dbReference type="PANTHER" id="PTHR46554:SF5">
    <property type="entry name" value="OS10G0327400 PROTEIN"/>
    <property type="match status" value="1"/>
</dbReference>
<sequence length="159" mass="18227">MNSKGYSLDQWRKFFQIADTNIFDVIEQSIMVAAIDHPEELKVRRDRFAEFLFNFTLCRCSAGSKKEKSVDSSKIVTVAVIPNSSTCSLCSVSCGDGVTAMDEEEKLKAKMENSKRRVIGGYQRAEHAKKLRRIQILDLNNLPKQDLRSPKRRIVSRRR</sequence>
<dbReference type="EMBL" id="JAMYWD010000007">
    <property type="protein sequence ID" value="KAJ4965218.1"/>
    <property type="molecule type" value="Genomic_DNA"/>
</dbReference>
<dbReference type="OrthoDB" id="1745631at2759"/>
<proteinExistence type="predicted"/>
<reference evidence="1" key="1">
    <citation type="journal article" date="2023" name="Plant J.">
        <title>The genome of the king protea, Protea cynaroides.</title>
        <authorList>
            <person name="Chang J."/>
            <person name="Duong T.A."/>
            <person name="Schoeman C."/>
            <person name="Ma X."/>
            <person name="Roodt D."/>
            <person name="Barker N."/>
            <person name="Li Z."/>
            <person name="Van de Peer Y."/>
            <person name="Mizrachi E."/>
        </authorList>
    </citation>
    <scope>NUCLEOTIDE SEQUENCE</scope>
    <source>
        <tissue evidence="1">Young leaves</tissue>
    </source>
</reference>
<keyword evidence="2" id="KW-1185">Reference proteome</keyword>
<accession>A0A9Q0QMF6</accession>
<name>A0A9Q0QMF6_9MAGN</name>
<protein>
    <submittedName>
        <fullName evidence="1">Uncharacterized protein</fullName>
    </submittedName>
</protein>
<organism evidence="1 2">
    <name type="scientific">Protea cynaroides</name>
    <dbReference type="NCBI Taxonomy" id="273540"/>
    <lineage>
        <taxon>Eukaryota</taxon>
        <taxon>Viridiplantae</taxon>
        <taxon>Streptophyta</taxon>
        <taxon>Embryophyta</taxon>
        <taxon>Tracheophyta</taxon>
        <taxon>Spermatophyta</taxon>
        <taxon>Magnoliopsida</taxon>
        <taxon>Proteales</taxon>
        <taxon>Proteaceae</taxon>
        <taxon>Protea</taxon>
    </lineage>
</organism>
<dbReference type="PANTHER" id="PTHR46554">
    <property type="entry name" value="MEDIATOR OF RNA POLYMERASE II TRANSCRIPTION SUBUNIT 26A-RELATED"/>
    <property type="match status" value="1"/>
</dbReference>
<evidence type="ECO:0000313" key="1">
    <source>
        <dbReference type="EMBL" id="KAJ4965218.1"/>
    </source>
</evidence>
<gene>
    <name evidence="1" type="ORF">NE237_017067</name>
</gene>
<comment type="caution">
    <text evidence="1">The sequence shown here is derived from an EMBL/GenBank/DDBJ whole genome shotgun (WGS) entry which is preliminary data.</text>
</comment>
<dbReference type="Proteomes" id="UP001141806">
    <property type="component" value="Unassembled WGS sequence"/>
</dbReference>